<keyword evidence="5" id="KW-0521">NADP</keyword>
<reference evidence="10 11" key="1">
    <citation type="submission" date="2021-06" db="EMBL/GenBank/DDBJ databases">
        <title>Gemonas diversity in paddy soil.</title>
        <authorList>
            <person name="Liu G."/>
        </authorList>
    </citation>
    <scope>NUCLEOTIDE SEQUENCE [LARGE SCALE GENOMIC DNA]</scope>
    <source>
        <strain evidence="10 11">RG2</strain>
    </source>
</reference>
<dbReference type="PROSITE" id="PS00075">
    <property type="entry name" value="DHFR_1"/>
    <property type="match status" value="1"/>
</dbReference>
<keyword evidence="6 10" id="KW-0560">Oxidoreductase</keyword>
<dbReference type="InterPro" id="IPR001796">
    <property type="entry name" value="DHFR_dom"/>
</dbReference>
<dbReference type="Proteomes" id="UP000683559">
    <property type="component" value="Chromosome"/>
</dbReference>
<evidence type="ECO:0000313" key="11">
    <source>
        <dbReference type="Proteomes" id="UP000683559"/>
    </source>
</evidence>
<dbReference type="RefSeq" id="WP_217289120.1">
    <property type="nucleotide sequence ID" value="NZ_CP077683.1"/>
</dbReference>
<comment type="function">
    <text evidence="7">Key enzyme in folate metabolism. Catalyzes an essential reaction for de novo glycine and purine synthesis, and for DNA precursor synthesis.</text>
</comment>
<dbReference type="Pfam" id="PF14559">
    <property type="entry name" value="TPR_19"/>
    <property type="match status" value="1"/>
</dbReference>
<proteinExistence type="inferred from homology"/>
<evidence type="ECO:0000256" key="3">
    <source>
        <dbReference type="ARBA" id="ARBA00012856"/>
    </source>
</evidence>
<feature type="domain" description="DHFR" evidence="9">
    <location>
        <begin position="2"/>
        <end position="155"/>
    </location>
</feature>
<gene>
    <name evidence="10" type="ORF">KP001_08665</name>
</gene>
<dbReference type="InterPro" id="IPR017925">
    <property type="entry name" value="DHFR_CS"/>
</dbReference>
<evidence type="ECO:0000256" key="4">
    <source>
        <dbReference type="ARBA" id="ARBA00022563"/>
    </source>
</evidence>
<dbReference type="EMBL" id="CP077683">
    <property type="protein sequence ID" value="QXE92571.1"/>
    <property type="molecule type" value="Genomic_DNA"/>
</dbReference>
<accession>A0ABX8LKQ1</accession>
<dbReference type="InterPro" id="IPR012259">
    <property type="entry name" value="DHFR"/>
</dbReference>
<evidence type="ECO:0000256" key="6">
    <source>
        <dbReference type="ARBA" id="ARBA00023002"/>
    </source>
</evidence>
<evidence type="ECO:0000259" key="9">
    <source>
        <dbReference type="PROSITE" id="PS51330"/>
    </source>
</evidence>
<protein>
    <recommendedName>
        <fullName evidence="3">dihydrofolate reductase</fullName>
        <ecNumber evidence="3">1.5.1.3</ecNumber>
    </recommendedName>
</protein>
<organism evidence="10 11">
    <name type="scientific">Geomonas subterranea</name>
    <dbReference type="NCBI Taxonomy" id="2847989"/>
    <lineage>
        <taxon>Bacteria</taxon>
        <taxon>Pseudomonadati</taxon>
        <taxon>Thermodesulfobacteriota</taxon>
        <taxon>Desulfuromonadia</taxon>
        <taxon>Geobacterales</taxon>
        <taxon>Geobacteraceae</taxon>
        <taxon>Geomonas</taxon>
    </lineage>
</organism>
<dbReference type="CDD" id="cd00209">
    <property type="entry name" value="DHFR"/>
    <property type="match status" value="1"/>
</dbReference>
<keyword evidence="4" id="KW-0554">One-carbon metabolism</keyword>
<name>A0ABX8LKQ1_9BACT</name>
<dbReference type="GO" id="GO:0004146">
    <property type="term" value="F:dihydrofolate reductase activity"/>
    <property type="evidence" value="ECO:0007669"/>
    <property type="project" value="UniProtKB-EC"/>
</dbReference>
<evidence type="ECO:0000256" key="2">
    <source>
        <dbReference type="ARBA" id="ARBA00009539"/>
    </source>
</evidence>
<dbReference type="EC" id="1.5.1.3" evidence="3"/>
<evidence type="ECO:0000313" key="10">
    <source>
        <dbReference type="EMBL" id="QXE92571.1"/>
    </source>
</evidence>
<keyword evidence="11" id="KW-1185">Reference proteome</keyword>
<evidence type="ECO:0000256" key="7">
    <source>
        <dbReference type="ARBA" id="ARBA00025067"/>
    </source>
</evidence>
<evidence type="ECO:0000256" key="1">
    <source>
        <dbReference type="ARBA" id="ARBA00004903"/>
    </source>
</evidence>
<dbReference type="PROSITE" id="PS51330">
    <property type="entry name" value="DHFR_2"/>
    <property type="match status" value="1"/>
</dbReference>
<evidence type="ECO:0000256" key="8">
    <source>
        <dbReference type="RuleBase" id="RU004474"/>
    </source>
</evidence>
<evidence type="ECO:0000256" key="5">
    <source>
        <dbReference type="ARBA" id="ARBA00022857"/>
    </source>
</evidence>
<comment type="pathway">
    <text evidence="1">Cofactor biosynthesis; tetrahydrofolate biosynthesis; 5,6,7,8-tetrahydrofolate from 7,8-dihydrofolate: step 1/1.</text>
</comment>
<comment type="similarity">
    <text evidence="2 8">Belongs to the dihydrofolate reductase family.</text>
</comment>
<dbReference type="Pfam" id="PF00186">
    <property type="entry name" value="DHFR_1"/>
    <property type="match status" value="1"/>
</dbReference>
<sequence>MIISIIAAMSDNRVIGAHGKLPWNIPADLARFRTLTMGHAVLMGRKTFESIGHPLDGRKNIVLSKSMARTDGVIVARTLQEGIAAAEGDEELFICGGEAVFREALPLCQRIYLTVVHGRYEGDVFFPQPPCSFTELHREEFLEGSPSTTYLVLEKVDQIQPGSDVFELREKGVEALNRQLYFLARCCFGQAQALEESAETASDLAFSQAKSGGDAGEALKLAERALREDPNNLRIRLNLGRIQVLAGEKGKGLETLRKGVQMGGGQEFYTELAKCGTRGTPPIKSLPRSHPLNRYLGLLMHKLNMRGQ</sequence>
<dbReference type="PANTHER" id="PTHR48069">
    <property type="entry name" value="DIHYDROFOLATE REDUCTASE"/>
    <property type="match status" value="1"/>
</dbReference>
<dbReference type="PANTHER" id="PTHR48069:SF3">
    <property type="entry name" value="DIHYDROFOLATE REDUCTASE"/>
    <property type="match status" value="1"/>
</dbReference>